<keyword evidence="2" id="KW-0378">Hydrolase</keyword>
<comment type="caution">
    <text evidence="6">The sequence shown here is derived from an EMBL/GenBank/DDBJ whole genome shotgun (WGS) entry which is preliminary data.</text>
</comment>
<evidence type="ECO:0000259" key="5">
    <source>
        <dbReference type="SMART" id="SM00382"/>
    </source>
</evidence>
<keyword evidence="3" id="KW-0347">Helicase</keyword>
<proteinExistence type="predicted"/>
<evidence type="ECO:0000256" key="4">
    <source>
        <dbReference type="ARBA" id="ARBA00022840"/>
    </source>
</evidence>
<dbReference type="CDD" id="cd18808">
    <property type="entry name" value="SF1_C_Upf1"/>
    <property type="match status" value="1"/>
</dbReference>
<dbReference type="InterPro" id="IPR027417">
    <property type="entry name" value="P-loop_NTPase"/>
</dbReference>
<sequence>MEKRLALIWGPPGTGKSQTLRAILLGLLLEAHAAGKTIRILVTSNTYDATDNVVLRTFRQIVALGEAETGKVQLARLRSGSKEDAPSLPAGVNLLNDKDAPGIRELHDLLTAGTTSAIVSAPPQQVAKFAGLKGNVAQPLFDVVLIDEASQMDMANAVLTLAPLAEGGSTIVVGDPKQLPPIQAVQAPLGLEKLLGSVYDFVADHRRVTSKDLLENYRSNSTIVGFGRFAGYPAGLTARYPDLRMRLETPFPAAAPANWPGNLAFGTEFARLPEPSQPISAFIYPEGRSSRWNDFEAQTVAALLSTLRGHLGAGLDGDPQASGAGLHTAISFWTDAVGVVTPHRAHKALVVSKLQALFEPLGDDGRLIRNAVNTVERFQGQQRDVIIASYALGDPDAIADEDEFLLSLNRFNVMASRPRAKLVVLASQEVINHLPGDLEVMRDSRLLKYFAETFLDDRTDCEILFMDGHSVGRKSGSFRVRN</sequence>
<keyword evidence="7" id="KW-1185">Reference proteome</keyword>
<feature type="domain" description="AAA+ ATPase" evidence="5">
    <location>
        <begin position="2"/>
        <end position="209"/>
    </location>
</feature>
<dbReference type="InterPro" id="IPR047187">
    <property type="entry name" value="SF1_C_Upf1"/>
</dbReference>
<protein>
    <submittedName>
        <fullName evidence="6">AAA family ATPase</fullName>
    </submittedName>
</protein>
<gene>
    <name evidence="6" type="ORF">GZA08_05825</name>
</gene>
<dbReference type="GO" id="GO:0005524">
    <property type="term" value="F:ATP binding"/>
    <property type="evidence" value="ECO:0007669"/>
    <property type="project" value="UniProtKB-KW"/>
</dbReference>
<dbReference type="GO" id="GO:0016787">
    <property type="term" value="F:hydrolase activity"/>
    <property type="evidence" value="ECO:0007669"/>
    <property type="project" value="UniProtKB-KW"/>
</dbReference>
<dbReference type="Proteomes" id="UP000474757">
    <property type="component" value="Unassembled WGS sequence"/>
</dbReference>
<evidence type="ECO:0000313" key="6">
    <source>
        <dbReference type="EMBL" id="NDV00487.1"/>
    </source>
</evidence>
<evidence type="ECO:0000256" key="1">
    <source>
        <dbReference type="ARBA" id="ARBA00022741"/>
    </source>
</evidence>
<evidence type="ECO:0000313" key="7">
    <source>
        <dbReference type="Proteomes" id="UP000474757"/>
    </source>
</evidence>
<dbReference type="SUPFAM" id="SSF52540">
    <property type="entry name" value="P-loop containing nucleoside triphosphate hydrolases"/>
    <property type="match status" value="1"/>
</dbReference>
<name>A0A6B2JP65_9RHOB</name>
<accession>A0A6B2JP65</accession>
<dbReference type="PANTHER" id="PTHR43788">
    <property type="entry name" value="DNA2/NAM7 HELICASE FAMILY MEMBER"/>
    <property type="match status" value="1"/>
</dbReference>
<dbReference type="AlphaFoldDB" id="A0A6B2JP65"/>
<dbReference type="Gene3D" id="3.40.50.300">
    <property type="entry name" value="P-loop containing nucleotide triphosphate hydrolases"/>
    <property type="match status" value="2"/>
</dbReference>
<dbReference type="Pfam" id="PF13087">
    <property type="entry name" value="AAA_12"/>
    <property type="match status" value="1"/>
</dbReference>
<dbReference type="InterPro" id="IPR050534">
    <property type="entry name" value="Coronavir_polyprotein_1ab"/>
</dbReference>
<evidence type="ECO:0000256" key="3">
    <source>
        <dbReference type="ARBA" id="ARBA00022806"/>
    </source>
</evidence>
<dbReference type="PANTHER" id="PTHR43788:SF8">
    <property type="entry name" value="DNA-BINDING PROTEIN SMUBP-2"/>
    <property type="match status" value="1"/>
</dbReference>
<dbReference type="GO" id="GO:0043139">
    <property type="term" value="F:5'-3' DNA helicase activity"/>
    <property type="evidence" value="ECO:0007669"/>
    <property type="project" value="TreeGrafter"/>
</dbReference>
<dbReference type="InterPro" id="IPR041679">
    <property type="entry name" value="DNA2/NAM7-like_C"/>
</dbReference>
<dbReference type="SMART" id="SM00382">
    <property type="entry name" value="AAA"/>
    <property type="match status" value="1"/>
</dbReference>
<dbReference type="EMBL" id="JAAGAB010000001">
    <property type="protein sequence ID" value="NDV00487.1"/>
    <property type="molecule type" value="Genomic_DNA"/>
</dbReference>
<keyword evidence="1" id="KW-0547">Nucleotide-binding</keyword>
<dbReference type="InterPro" id="IPR003593">
    <property type="entry name" value="AAA+_ATPase"/>
</dbReference>
<evidence type="ECO:0000256" key="2">
    <source>
        <dbReference type="ARBA" id="ARBA00022801"/>
    </source>
</evidence>
<keyword evidence="4" id="KW-0067">ATP-binding</keyword>
<organism evidence="6 7">
    <name type="scientific">Pseudoroseicyclus tamaricis</name>
    <dbReference type="NCBI Taxonomy" id="2705421"/>
    <lineage>
        <taxon>Bacteria</taxon>
        <taxon>Pseudomonadati</taxon>
        <taxon>Pseudomonadota</taxon>
        <taxon>Alphaproteobacteria</taxon>
        <taxon>Rhodobacterales</taxon>
        <taxon>Paracoccaceae</taxon>
        <taxon>Pseudoroseicyclus</taxon>
    </lineage>
</organism>
<dbReference type="Pfam" id="PF13245">
    <property type="entry name" value="AAA_19"/>
    <property type="match status" value="1"/>
</dbReference>
<reference evidence="6 7" key="1">
    <citation type="submission" date="2020-02" db="EMBL/GenBank/DDBJ databases">
        <title>Pseudoroseicyclus tamarix, sp. nov., isolated from offshore sediment of a Tamarix chinensis forest.</title>
        <authorList>
            <person name="Gai Y."/>
        </authorList>
    </citation>
    <scope>NUCLEOTIDE SEQUENCE [LARGE SCALE GENOMIC DNA]</scope>
    <source>
        <strain evidence="6 7">CLL3-39</strain>
    </source>
</reference>